<accession>A0A3B0VZ70</accession>
<proteinExistence type="predicted"/>
<reference evidence="1" key="1">
    <citation type="submission" date="2018-06" db="EMBL/GenBank/DDBJ databases">
        <authorList>
            <person name="Zhirakovskaya E."/>
        </authorList>
    </citation>
    <scope>NUCLEOTIDE SEQUENCE</scope>
</reference>
<sequence length="31" mass="3646">MIINEAQQKLLEATKQNATTEQLIWLSGYFY</sequence>
<gene>
    <name evidence="1" type="ORF">MNBD_GAMMA03-1259</name>
    <name evidence="2" type="ORF">MNBD_GAMMA04-1474</name>
</gene>
<dbReference type="AlphaFoldDB" id="A0A3B0VZ70"/>
<organism evidence="1">
    <name type="scientific">hydrothermal vent metagenome</name>
    <dbReference type="NCBI Taxonomy" id="652676"/>
    <lineage>
        <taxon>unclassified sequences</taxon>
        <taxon>metagenomes</taxon>
        <taxon>ecological metagenomes</taxon>
    </lineage>
</organism>
<evidence type="ECO:0000313" key="2">
    <source>
        <dbReference type="EMBL" id="VAW49432.1"/>
    </source>
</evidence>
<evidence type="ECO:0000313" key="1">
    <source>
        <dbReference type="EMBL" id="VAW48321.1"/>
    </source>
</evidence>
<protein>
    <submittedName>
        <fullName evidence="1">Uncharacterized protein</fullName>
    </submittedName>
</protein>
<feature type="non-terminal residue" evidence="1">
    <location>
        <position position="31"/>
    </location>
</feature>
<name>A0A3B0VZ70_9ZZZZ</name>
<dbReference type="EMBL" id="UOFC01000202">
    <property type="protein sequence ID" value="VAW48321.1"/>
    <property type="molecule type" value="Genomic_DNA"/>
</dbReference>
<dbReference type="EMBL" id="UOFB01000350">
    <property type="protein sequence ID" value="VAW49432.1"/>
    <property type="molecule type" value="Genomic_DNA"/>
</dbReference>